<reference evidence="1 2" key="1">
    <citation type="submission" date="2012-10" db="EMBL/GenBank/DDBJ databases">
        <title>Genome sequence of Vibrio Cholerae HENC-02.</title>
        <authorList>
            <person name="Eppinger M."/>
            <person name="Hasan N.A."/>
            <person name="Sengamalay N."/>
            <person name="Hine E."/>
            <person name="Su Q."/>
            <person name="Daugherty S.C."/>
            <person name="Young S."/>
            <person name="Sadzewicz L."/>
            <person name="Tallon L."/>
            <person name="Cebula T.A."/>
            <person name="Ravel J."/>
            <person name="Colwell R.R."/>
        </authorList>
    </citation>
    <scope>NUCLEOTIDE SEQUENCE [LARGE SCALE GENOMIC DNA]</scope>
    <source>
        <strain evidence="1 2">HENC-02</strain>
    </source>
</reference>
<evidence type="ECO:0000313" key="2">
    <source>
        <dbReference type="Proteomes" id="UP000008367"/>
    </source>
</evidence>
<sequence>MELVLKFSVG</sequence>
<proteinExistence type="predicted"/>
<gene>
    <name evidence="1" type="ORF">VCHENC02_3465A</name>
</gene>
<feature type="non-terminal residue" evidence="1">
    <location>
        <position position="10"/>
    </location>
</feature>
<dbReference type="EMBL" id="AJSR01001469">
    <property type="protein sequence ID" value="EKM30826.1"/>
    <property type="molecule type" value="Genomic_DNA"/>
</dbReference>
<protein>
    <submittedName>
        <fullName evidence="1">Uncharacterized protein</fullName>
    </submittedName>
</protein>
<name>A0A454CWN4_VIBHA</name>
<comment type="caution">
    <text evidence="1">The sequence shown here is derived from an EMBL/GenBank/DDBJ whole genome shotgun (WGS) entry which is preliminary data.</text>
</comment>
<evidence type="ECO:0000313" key="1">
    <source>
        <dbReference type="EMBL" id="EKM30826.1"/>
    </source>
</evidence>
<organism evidence="1 2">
    <name type="scientific">Vibrio harveyi</name>
    <name type="common">Beneckea harveyi</name>
    <dbReference type="NCBI Taxonomy" id="669"/>
    <lineage>
        <taxon>Bacteria</taxon>
        <taxon>Pseudomonadati</taxon>
        <taxon>Pseudomonadota</taxon>
        <taxon>Gammaproteobacteria</taxon>
        <taxon>Vibrionales</taxon>
        <taxon>Vibrionaceae</taxon>
        <taxon>Vibrio</taxon>
    </lineage>
</organism>
<accession>A0A454CWN4</accession>
<dbReference type="Proteomes" id="UP000008367">
    <property type="component" value="Unassembled WGS sequence"/>
</dbReference>